<dbReference type="Proteomes" id="UP000003452">
    <property type="component" value="Unassembled WGS sequence"/>
</dbReference>
<comment type="caution">
    <text evidence="3">The sequence shown here is derived from an EMBL/GenBank/DDBJ whole genome shotgun (WGS) entry which is preliminary data.</text>
</comment>
<dbReference type="PANTHER" id="PTHR43022:SF1">
    <property type="entry name" value="PROTEIN SMF"/>
    <property type="match status" value="1"/>
</dbReference>
<reference evidence="3 4" key="2">
    <citation type="submission" date="2008-08" db="EMBL/GenBank/DDBJ databases">
        <authorList>
            <person name="Fulton L."/>
            <person name="Clifton S."/>
            <person name="Fulton B."/>
            <person name="Xu J."/>
            <person name="Minx P."/>
            <person name="Pepin K.H."/>
            <person name="Johnson M."/>
            <person name="Thiruvilangam P."/>
            <person name="Bhonagiri V."/>
            <person name="Nash W.E."/>
            <person name="Mardis E.R."/>
            <person name="Wilson R.K."/>
        </authorList>
    </citation>
    <scope>NUCLEOTIDE SEQUENCE [LARGE SCALE GENOMIC DNA]</scope>
    <source>
        <strain evidence="4">DSM 17135 / JCM 12973 / M2</strain>
    </source>
</reference>
<sequence>MKGYVSHLITENEKLEQELTADYDAAHAPVSHQQLLALQLRGDIDELSVCIHDCVSLVPMVKDLPADLLEEAGRILARQQAMGIRTVSFLNEMSYPCRLNELDIFRPILLHGMGDWSLLDMQPLVSVTGSPQASPQDVSIAREWGKKYGSGHDGQESCIVVGRLADACDVAAMEGCLDADGHVIAIMEVGFDGVAMEALCRRIVDEGGLVISTKWFGTPSGRNLCPCERLMAALCEQMIVVECQQQDESMTVVKEARKLGREIHCMKPIMHDISMEGIQVLPDKKTTVKKCERIFEWADKPYSIVYKIIAVYLQYERITCSGLIDKLKALHIATDPYGSVHSLMTDKGNSYGRVFMEENGFLVFVPELRERIEAIRGKFRV</sequence>
<dbReference type="GeneID" id="43186107"/>
<evidence type="ECO:0000259" key="2">
    <source>
        <dbReference type="Pfam" id="PF02481"/>
    </source>
</evidence>
<name>B5D330_PHOPM</name>
<dbReference type="EMBL" id="ABQC02000024">
    <property type="protein sequence ID" value="EDY93980.1"/>
    <property type="molecule type" value="Genomic_DNA"/>
</dbReference>
<dbReference type="Pfam" id="PF02481">
    <property type="entry name" value="DNA_processg_A"/>
    <property type="match status" value="1"/>
</dbReference>
<dbReference type="InterPro" id="IPR003488">
    <property type="entry name" value="DprA"/>
</dbReference>
<dbReference type="eggNOG" id="COG0758">
    <property type="taxonomic scope" value="Bacteria"/>
</dbReference>
<dbReference type="OrthoDB" id="877111at2"/>
<proteinExistence type="inferred from homology"/>
<reference evidence="3 4" key="1">
    <citation type="submission" date="2008-08" db="EMBL/GenBank/DDBJ databases">
        <title>Draft genome sequence of Bacteroides plebeius (DSM 17135).</title>
        <authorList>
            <person name="Sudarsanam P."/>
            <person name="Ley R."/>
            <person name="Guruge J."/>
            <person name="Turnbaugh P.J."/>
            <person name="Mahowald M."/>
            <person name="Liep D."/>
            <person name="Gordon J."/>
        </authorList>
    </citation>
    <scope>NUCLEOTIDE SEQUENCE [LARGE SCALE GENOMIC DNA]</scope>
    <source>
        <strain evidence="4">DSM 17135 / JCM 12973 / M2</strain>
    </source>
</reference>
<evidence type="ECO:0000313" key="3">
    <source>
        <dbReference type="EMBL" id="EDY93980.1"/>
    </source>
</evidence>
<dbReference type="HOGENOM" id="CLU_724927_0_0_10"/>
<comment type="similarity">
    <text evidence="1">Belongs to the DprA/Smf family.</text>
</comment>
<accession>B5D330</accession>
<evidence type="ECO:0000256" key="1">
    <source>
        <dbReference type="ARBA" id="ARBA00006525"/>
    </source>
</evidence>
<dbReference type="RefSeq" id="WP_007563803.1">
    <property type="nucleotide sequence ID" value="NZ_DS990134.1"/>
</dbReference>
<organism evidence="3 4">
    <name type="scientific">Phocaeicola plebeius (strain DSM 17135 / JCM 12973 / CCUG 54634 / M2)</name>
    <name type="common">Bacteroides plebeius</name>
    <dbReference type="NCBI Taxonomy" id="484018"/>
    <lineage>
        <taxon>Bacteria</taxon>
        <taxon>Pseudomonadati</taxon>
        <taxon>Bacteroidota</taxon>
        <taxon>Bacteroidia</taxon>
        <taxon>Bacteroidales</taxon>
        <taxon>Bacteroidaceae</taxon>
        <taxon>Phocaeicola</taxon>
    </lineage>
</organism>
<dbReference type="GO" id="GO:0009294">
    <property type="term" value="P:DNA-mediated transformation"/>
    <property type="evidence" value="ECO:0007669"/>
    <property type="project" value="InterPro"/>
</dbReference>
<dbReference type="PANTHER" id="PTHR43022">
    <property type="entry name" value="PROTEIN SMF"/>
    <property type="match status" value="1"/>
</dbReference>
<protein>
    <recommendedName>
        <fullName evidence="2">Smf/DprA SLOG domain-containing protein</fullName>
    </recommendedName>
</protein>
<dbReference type="InterPro" id="IPR057666">
    <property type="entry name" value="DrpA_SLOG"/>
</dbReference>
<dbReference type="Gene3D" id="3.40.50.450">
    <property type="match status" value="1"/>
</dbReference>
<gene>
    <name evidence="3" type="ORF">BACPLE_03423</name>
</gene>
<evidence type="ECO:0000313" key="4">
    <source>
        <dbReference type="Proteomes" id="UP000003452"/>
    </source>
</evidence>
<dbReference type="AlphaFoldDB" id="B5D330"/>
<dbReference type="SUPFAM" id="SSF102405">
    <property type="entry name" value="MCP/YpsA-like"/>
    <property type="match status" value="1"/>
</dbReference>
<feature type="domain" description="Smf/DprA SLOG" evidence="2">
    <location>
        <begin position="89"/>
        <end position="286"/>
    </location>
</feature>